<proteinExistence type="predicted"/>
<dbReference type="InterPro" id="IPR003594">
    <property type="entry name" value="HATPase_dom"/>
</dbReference>
<protein>
    <recommendedName>
        <fullName evidence="3">histidine kinase</fullName>
        <ecNumber evidence="3">2.7.13.3</ecNumber>
    </recommendedName>
</protein>
<keyword evidence="9" id="KW-0472">Membrane</keyword>
<dbReference type="KEGG" id="mag:amb1915"/>
<evidence type="ECO:0000313" key="11">
    <source>
        <dbReference type="EMBL" id="BAE50719.1"/>
    </source>
</evidence>
<dbReference type="Gene3D" id="3.30.565.10">
    <property type="entry name" value="Histidine kinase-like ATPase, C-terminal domain"/>
    <property type="match status" value="1"/>
</dbReference>
<evidence type="ECO:0000256" key="1">
    <source>
        <dbReference type="ARBA" id="ARBA00000085"/>
    </source>
</evidence>
<comment type="catalytic activity">
    <reaction evidence="1">
        <text>ATP + protein L-histidine = ADP + protein N-phospho-L-histidine.</text>
        <dbReference type="EC" id="2.7.13.3"/>
    </reaction>
</comment>
<name>Q2W606_PARM1</name>
<dbReference type="Pfam" id="PF02518">
    <property type="entry name" value="HATPase_c"/>
    <property type="match status" value="1"/>
</dbReference>
<dbReference type="GO" id="GO:0016020">
    <property type="term" value="C:membrane"/>
    <property type="evidence" value="ECO:0007669"/>
    <property type="project" value="UniProtKB-SubCell"/>
</dbReference>
<comment type="subcellular location">
    <subcellularLocation>
        <location evidence="2">Membrane</location>
    </subcellularLocation>
</comment>
<organism evidence="11 12">
    <name type="scientific">Paramagnetospirillum magneticum (strain ATCC 700264 / AMB-1)</name>
    <name type="common">Magnetospirillum magneticum</name>
    <dbReference type="NCBI Taxonomy" id="342108"/>
    <lineage>
        <taxon>Bacteria</taxon>
        <taxon>Pseudomonadati</taxon>
        <taxon>Pseudomonadota</taxon>
        <taxon>Alphaproteobacteria</taxon>
        <taxon>Rhodospirillales</taxon>
        <taxon>Magnetospirillaceae</taxon>
        <taxon>Paramagnetospirillum</taxon>
    </lineage>
</organism>
<keyword evidence="5" id="KW-0808">Transferase</keyword>
<dbReference type="PRINTS" id="PR00344">
    <property type="entry name" value="BCTRLSENSOR"/>
</dbReference>
<evidence type="ECO:0000256" key="7">
    <source>
        <dbReference type="ARBA" id="ARBA00022777"/>
    </source>
</evidence>
<dbReference type="InterPro" id="IPR004358">
    <property type="entry name" value="Sig_transdc_His_kin-like_C"/>
</dbReference>
<dbReference type="Proteomes" id="UP000007058">
    <property type="component" value="Chromosome"/>
</dbReference>
<evidence type="ECO:0000256" key="3">
    <source>
        <dbReference type="ARBA" id="ARBA00012438"/>
    </source>
</evidence>
<keyword evidence="6" id="KW-0812">Transmembrane</keyword>
<evidence type="ECO:0000256" key="2">
    <source>
        <dbReference type="ARBA" id="ARBA00004370"/>
    </source>
</evidence>
<dbReference type="GO" id="GO:0004673">
    <property type="term" value="F:protein histidine kinase activity"/>
    <property type="evidence" value="ECO:0007669"/>
    <property type="project" value="UniProtKB-EC"/>
</dbReference>
<dbReference type="SUPFAM" id="SSF55874">
    <property type="entry name" value="ATPase domain of HSP90 chaperone/DNA topoisomerase II/histidine kinase"/>
    <property type="match status" value="1"/>
</dbReference>
<keyword evidence="12" id="KW-1185">Reference proteome</keyword>
<sequence>MVAEREPDSVMVHVCDDGPGIPDDIRASLFQPFISRSPGGTGLGLAIVAKVMAAHNGSVLLSERPSWSTCFSLRFPA</sequence>
<keyword evidence="7" id="KW-0418">Kinase</keyword>
<feature type="domain" description="Histidine kinase" evidence="10">
    <location>
        <begin position="1"/>
        <end position="77"/>
    </location>
</feature>
<evidence type="ECO:0000259" key="10">
    <source>
        <dbReference type="PROSITE" id="PS50109"/>
    </source>
</evidence>
<dbReference type="CDD" id="cd00075">
    <property type="entry name" value="HATPase"/>
    <property type="match status" value="1"/>
</dbReference>
<evidence type="ECO:0000313" key="12">
    <source>
        <dbReference type="Proteomes" id="UP000007058"/>
    </source>
</evidence>
<dbReference type="EC" id="2.7.13.3" evidence="3"/>
<dbReference type="PROSITE" id="PS50109">
    <property type="entry name" value="HIS_KIN"/>
    <property type="match status" value="1"/>
</dbReference>
<evidence type="ECO:0000256" key="6">
    <source>
        <dbReference type="ARBA" id="ARBA00022692"/>
    </source>
</evidence>
<keyword evidence="4" id="KW-0597">Phosphoprotein</keyword>
<evidence type="ECO:0000256" key="5">
    <source>
        <dbReference type="ARBA" id="ARBA00022679"/>
    </source>
</evidence>
<evidence type="ECO:0000256" key="8">
    <source>
        <dbReference type="ARBA" id="ARBA00022989"/>
    </source>
</evidence>
<dbReference type="EMBL" id="AP007255">
    <property type="protein sequence ID" value="BAE50719.1"/>
    <property type="molecule type" value="Genomic_DNA"/>
</dbReference>
<evidence type="ECO:0000256" key="4">
    <source>
        <dbReference type="ARBA" id="ARBA00022553"/>
    </source>
</evidence>
<dbReference type="InterPro" id="IPR036890">
    <property type="entry name" value="HATPase_C_sf"/>
</dbReference>
<gene>
    <name evidence="11" type="ordered locus">amb1915</name>
</gene>
<dbReference type="InterPro" id="IPR005467">
    <property type="entry name" value="His_kinase_dom"/>
</dbReference>
<reference evidence="11 12" key="1">
    <citation type="journal article" date="2005" name="DNA Res.">
        <title>Complete genome sequence of the facultative anaerobic magnetotactic bacterium Magnetospirillum sp. strain AMB-1.</title>
        <authorList>
            <person name="Matsunaga T."/>
            <person name="Okamura Y."/>
            <person name="Fukuda Y."/>
            <person name="Wahyudi A.T."/>
            <person name="Murase Y."/>
            <person name="Takeyama H."/>
        </authorList>
    </citation>
    <scope>NUCLEOTIDE SEQUENCE [LARGE SCALE GENOMIC DNA]</scope>
    <source>
        <strain evidence="12">ATCC 700264 / AMB-1</strain>
    </source>
</reference>
<dbReference type="PANTHER" id="PTHR45436:SF5">
    <property type="entry name" value="SENSOR HISTIDINE KINASE TRCS"/>
    <property type="match status" value="1"/>
</dbReference>
<dbReference type="InterPro" id="IPR050428">
    <property type="entry name" value="TCS_sensor_his_kinase"/>
</dbReference>
<keyword evidence="8" id="KW-1133">Transmembrane helix</keyword>
<evidence type="ECO:0000256" key="9">
    <source>
        <dbReference type="ARBA" id="ARBA00023136"/>
    </source>
</evidence>
<dbReference type="STRING" id="342108.amb1915"/>
<dbReference type="PANTHER" id="PTHR45436">
    <property type="entry name" value="SENSOR HISTIDINE KINASE YKOH"/>
    <property type="match status" value="1"/>
</dbReference>
<dbReference type="HOGENOM" id="CLU_168617_2_0_5"/>
<accession>Q2W606</accession>
<dbReference type="AlphaFoldDB" id="Q2W606"/>